<feature type="domain" description="Disease resistance protein winged helix" evidence="10">
    <location>
        <begin position="431"/>
        <end position="500"/>
    </location>
</feature>
<keyword evidence="3" id="KW-0677">Repeat</keyword>
<dbReference type="GO" id="GO:0009626">
    <property type="term" value="P:plant-type hypersensitive response"/>
    <property type="evidence" value="ECO:0007669"/>
    <property type="project" value="UniProtKB-ARBA"/>
</dbReference>
<evidence type="ECO:0000259" key="9">
    <source>
        <dbReference type="Pfam" id="PF18052"/>
    </source>
</evidence>
<keyword evidence="5" id="KW-0611">Plant defense</keyword>
<dbReference type="OrthoDB" id="656806at2759"/>
<dbReference type="GO" id="GO:0002758">
    <property type="term" value="P:innate immune response-activating signaling pathway"/>
    <property type="evidence" value="ECO:0007669"/>
    <property type="project" value="UniProtKB-ARBA"/>
</dbReference>
<dbReference type="Pfam" id="PF23598">
    <property type="entry name" value="LRR_14"/>
    <property type="match status" value="1"/>
</dbReference>
<gene>
    <name evidence="12" type="primary">LOC123147109</name>
</gene>
<evidence type="ECO:0000259" key="10">
    <source>
        <dbReference type="Pfam" id="PF23559"/>
    </source>
</evidence>
<evidence type="ECO:0000313" key="13">
    <source>
        <dbReference type="Proteomes" id="UP000019116"/>
    </source>
</evidence>
<dbReference type="RefSeq" id="XP_044422283.1">
    <property type="nucleotide sequence ID" value="XM_044566348.1"/>
</dbReference>
<dbReference type="Gene3D" id="3.40.50.300">
    <property type="entry name" value="P-loop containing nucleotide triphosphate hydrolases"/>
    <property type="match status" value="1"/>
</dbReference>
<keyword evidence="2" id="KW-0433">Leucine-rich repeat</keyword>
<keyword evidence="13" id="KW-1185">Reference proteome</keyword>
<dbReference type="Gramene" id="TraesCS1B02G439400.1">
    <property type="protein sequence ID" value="TraesCS1B02G439400.1"/>
    <property type="gene ID" value="TraesCS1B02G439400"/>
</dbReference>
<keyword evidence="6 7" id="KW-0175">Coiled coil</keyword>
<feature type="domain" description="NB-ARC" evidence="8">
    <location>
        <begin position="169"/>
        <end position="341"/>
    </location>
</feature>
<evidence type="ECO:0000259" key="11">
    <source>
        <dbReference type="Pfam" id="PF23598"/>
    </source>
</evidence>
<evidence type="ECO:0000256" key="5">
    <source>
        <dbReference type="ARBA" id="ARBA00022821"/>
    </source>
</evidence>
<name>A0A3B5Z601_WHEAT</name>
<organism evidence="12">
    <name type="scientific">Triticum aestivum</name>
    <name type="common">Wheat</name>
    <dbReference type="NCBI Taxonomy" id="4565"/>
    <lineage>
        <taxon>Eukaryota</taxon>
        <taxon>Viridiplantae</taxon>
        <taxon>Streptophyta</taxon>
        <taxon>Embryophyta</taxon>
        <taxon>Tracheophyta</taxon>
        <taxon>Spermatophyta</taxon>
        <taxon>Magnoliopsida</taxon>
        <taxon>Liliopsida</taxon>
        <taxon>Poales</taxon>
        <taxon>Poaceae</taxon>
        <taxon>BOP clade</taxon>
        <taxon>Pooideae</taxon>
        <taxon>Triticodae</taxon>
        <taxon>Triticeae</taxon>
        <taxon>Triticinae</taxon>
        <taxon>Triticum</taxon>
    </lineage>
</organism>
<dbReference type="PANTHER" id="PTHR23155">
    <property type="entry name" value="DISEASE RESISTANCE PROTEIN RP"/>
    <property type="match status" value="1"/>
</dbReference>
<dbReference type="InterPro" id="IPR055414">
    <property type="entry name" value="LRR_R13L4/SHOC2-like"/>
</dbReference>
<evidence type="ECO:0000256" key="1">
    <source>
        <dbReference type="ARBA" id="ARBA00008894"/>
    </source>
</evidence>
<dbReference type="Gene3D" id="1.20.5.4130">
    <property type="match status" value="1"/>
</dbReference>
<dbReference type="STRING" id="4565.A0A3B5Z601"/>
<dbReference type="FunFam" id="3.40.50.300:FF:001091">
    <property type="entry name" value="Probable disease resistance protein At1g61300"/>
    <property type="match status" value="1"/>
</dbReference>
<dbReference type="InterPro" id="IPR038005">
    <property type="entry name" value="RX-like_CC"/>
</dbReference>
<sequence length="918" mass="104557">MAGVSAGTGAMGSLLGKLTALLGDEYKLLKRVRKEIEFLKRELGRMQVLLERLTDMEARLDGLGKSWGDSVRDLSYDMEDCIDRFMDRFGSGDAKPKFMKRTARRLKTLWARHDIATQIKELKARVMEESERRDRYKLDESCYSPTKTVEIDPRITALHEEVKDLVAMDDRVKQVTTLLMDGSMELKVVPIVGSGGLGKTTLAMEVYRKIGLGGDFQCRGFVSVSRTLDLEKLLKDILSQIDKDAYGNSKRWEKEQLIRETKQILTGKRYFIVIDDVWKEQDWKLVKAAFPENNNGSRIIATTRITGVANQCCSNSGGRPYQMVPLDDDASRKLFFKRIFSSDDPCPSELEEVSTGILRKCGGLPLAIITFASLLANKPHKKDEWERLQDSIGTGPSLDNDGNLKGMKDILLLGYWDLPHHLKTCLLYLCIYPEDYKINCEELKWKWMAEGFLDRRWGRLDEVAENCINELVNRNMIQPIDIYGDGIVKYCRVHDMVLDLLISLSDEENFATVLNGRVCNSCPRKIRRLSVQASGRKHQGAVCAVTETKLHVRSLTTFCPVEQIPHLVDFHALRVLDLFGCKRLENKHVKHIGSSRQLRYLRIGRSRITELPGEIGKLQHLETLDLRHCYSLTRLPSTVAQLQKLVRLFVSNETQLRTSGFRSLQALEELRVHETDDPVRFAEEVNELGKCNLRYLYTDAEIAERLFCNPCLQVLKIWPQIGMVPKGMASLKNLVKLSIMVQKFDNEGLQVLMGMPSMAHLQLCVTGVIEEKLTMGSNGFKLLKVLQFKYTSVLHPAFLLEPTNGLRLIFEPDAVPALRQLHLALSAMWVASDFFAYLGAEHFSGLAHLEVEFDCYRAAPGRVEALESSVKKAINLHSDCEIHVHRVSEHGMFKDEKEWEEAVAEDRKRVEKIELLSY</sequence>
<dbReference type="GeneID" id="123147109"/>
<dbReference type="Gene3D" id="1.10.8.430">
    <property type="entry name" value="Helical domain of apoptotic protease-activating factors"/>
    <property type="match status" value="1"/>
</dbReference>
<dbReference type="SUPFAM" id="SSF52540">
    <property type="entry name" value="P-loop containing nucleoside triphosphate hydrolases"/>
    <property type="match status" value="1"/>
</dbReference>
<dbReference type="InterPro" id="IPR058922">
    <property type="entry name" value="WHD_DRP"/>
</dbReference>
<feature type="domain" description="Disease resistance R13L4/SHOC-2-like LRR" evidence="11">
    <location>
        <begin position="551"/>
        <end position="713"/>
    </location>
</feature>
<dbReference type="OMA" id="ILDALMC"/>
<proteinExistence type="inferred from homology"/>
<dbReference type="Pfam" id="PF18052">
    <property type="entry name" value="Rx_N"/>
    <property type="match status" value="1"/>
</dbReference>
<evidence type="ECO:0000256" key="6">
    <source>
        <dbReference type="ARBA" id="ARBA00023054"/>
    </source>
</evidence>
<dbReference type="SMR" id="A0A3B5Z601"/>
<dbReference type="GO" id="GO:0043531">
    <property type="term" value="F:ADP binding"/>
    <property type="evidence" value="ECO:0007669"/>
    <property type="project" value="InterPro"/>
</dbReference>
<protein>
    <submittedName>
        <fullName evidence="12">Uncharacterized protein</fullName>
    </submittedName>
</protein>
<dbReference type="Proteomes" id="UP000019116">
    <property type="component" value="Chromosome 1B"/>
</dbReference>
<evidence type="ECO:0000313" key="12">
    <source>
        <dbReference type="EnsemblPlants" id="TraesCS1B02G439400.1"/>
    </source>
</evidence>
<dbReference type="AlphaFoldDB" id="A0A3B5Z601"/>
<accession>A0A3B5Z601</accession>
<dbReference type="SUPFAM" id="SSF52047">
    <property type="entry name" value="RNI-like"/>
    <property type="match status" value="1"/>
</dbReference>
<dbReference type="GO" id="GO:0042742">
    <property type="term" value="P:defense response to bacterium"/>
    <property type="evidence" value="ECO:0007669"/>
    <property type="project" value="UniProtKB-ARBA"/>
</dbReference>
<evidence type="ECO:0000256" key="7">
    <source>
        <dbReference type="SAM" id="Coils"/>
    </source>
</evidence>
<dbReference type="InterPro" id="IPR041118">
    <property type="entry name" value="Rx_N"/>
</dbReference>
<dbReference type="InterPro" id="IPR036388">
    <property type="entry name" value="WH-like_DNA-bd_sf"/>
</dbReference>
<dbReference type="PRINTS" id="PR00364">
    <property type="entry name" value="DISEASERSIST"/>
</dbReference>
<feature type="domain" description="Disease resistance N-terminal" evidence="9">
    <location>
        <begin position="10"/>
        <end position="100"/>
    </location>
</feature>
<reference evidence="12" key="2">
    <citation type="submission" date="2018-10" db="UniProtKB">
        <authorList>
            <consortium name="EnsemblPlants"/>
        </authorList>
    </citation>
    <scope>IDENTIFICATION</scope>
</reference>
<evidence type="ECO:0000256" key="3">
    <source>
        <dbReference type="ARBA" id="ARBA00022737"/>
    </source>
</evidence>
<dbReference type="EnsemblPlants" id="TraesCS1B02G439400.1">
    <property type="protein sequence ID" value="TraesCS1B02G439400.1"/>
    <property type="gene ID" value="TraesCS1B02G439400"/>
</dbReference>
<dbReference type="PANTHER" id="PTHR23155:SF1137">
    <property type="entry name" value="OS08G0387700 PROTEIN"/>
    <property type="match status" value="1"/>
</dbReference>
<dbReference type="InterPro" id="IPR044974">
    <property type="entry name" value="Disease_R_plants"/>
</dbReference>
<dbReference type="InterPro" id="IPR027417">
    <property type="entry name" value="P-loop_NTPase"/>
</dbReference>
<dbReference type="FunFam" id="1.10.10.10:FF:000322">
    <property type="entry name" value="Probable disease resistance protein At1g63360"/>
    <property type="match status" value="1"/>
</dbReference>
<dbReference type="CDD" id="cd14798">
    <property type="entry name" value="RX-CC_like"/>
    <property type="match status" value="1"/>
</dbReference>
<evidence type="ECO:0000256" key="4">
    <source>
        <dbReference type="ARBA" id="ARBA00022741"/>
    </source>
</evidence>
<evidence type="ECO:0000259" key="8">
    <source>
        <dbReference type="Pfam" id="PF00931"/>
    </source>
</evidence>
<dbReference type="InterPro" id="IPR042197">
    <property type="entry name" value="Apaf_helical"/>
</dbReference>
<dbReference type="Gene3D" id="3.80.10.10">
    <property type="entry name" value="Ribonuclease Inhibitor"/>
    <property type="match status" value="1"/>
</dbReference>
<feature type="coiled-coil region" evidence="7">
    <location>
        <begin position="22"/>
        <end position="56"/>
    </location>
</feature>
<comment type="similarity">
    <text evidence="1">Belongs to the disease resistance NB-LRR family.</text>
</comment>
<dbReference type="Pfam" id="PF00931">
    <property type="entry name" value="NB-ARC"/>
    <property type="match status" value="1"/>
</dbReference>
<keyword evidence="4" id="KW-0547">Nucleotide-binding</keyword>
<dbReference type="Pfam" id="PF23559">
    <property type="entry name" value="WHD_DRP"/>
    <property type="match status" value="1"/>
</dbReference>
<dbReference type="InterPro" id="IPR032675">
    <property type="entry name" value="LRR_dom_sf"/>
</dbReference>
<dbReference type="Gramene" id="TraesCS1B03G1182600.1">
    <property type="protein sequence ID" value="TraesCS1B03G1182600.1.CDS"/>
    <property type="gene ID" value="TraesCS1B03G1182600"/>
</dbReference>
<reference evidence="12" key="1">
    <citation type="submission" date="2018-08" db="EMBL/GenBank/DDBJ databases">
        <authorList>
            <person name="Rossello M."/>
        </authorList>
    </citation>
    <scope>NUCLEOTIDE SEQUENCE [LARGE SCALE GENOMIC DNA]</scope>
    <source>
        <strain evidence="12">cv. Chinese Spring</strain>
    </source>
</reference>
<dbReference type="RefSeq" id="XP_044422289.1">
    <property type="nucleotide sequence ID" value="XM_044566354.1"/>
</dbReference>
<dbReference type="InterPro" id="IPR002182">
    <property type="entry name" value="NB-ARC"/>
</dbReference>
<evidence type="ECO:0000256" key="2">
    <source>
        <dbReference type="ARBA" id="ARBA00022614"/>
    </source>
</evidence>
<dbReference type="Gene3D" id="1.10.10.10">
    <property type="entry name" value="Winged helix-like DNA-binding domain superfamily/Winged helix DNA-binding domain"/>
    <property type="match status" value="1"/>
</dbReference>